<dbReference type="Proteomes" id="UP000232722">
    <property type="component" value="Unassembled WGS sequence"/>
</dbReference>
<dbReference type="InterPro" id="IPR058524">
    <property type="entry name" value="DUF8211"/>
</dbReference>
<evidence type="ECO:0000259" key="2">
    <source>
        <dbReference type="Pfam" id="PF26638"/>
    </source>
</evidence>
<feature type="compositionally biased region" description="Polar residues" evidence="1">
    <location>
        <begin position="31"/>
        <end position="49"/>
    </location>
</feature>
<reference evidence="4 5" key="3">
    <citation type="submission" date="2017-10" db="EMBL/GenBank/DDBJ databases">
        <title>Extensive intraspecific genome diversity in a model arbuscular mycorrhizal fungus.</title>
        <authorList>
            <person name="Chen E.C.H."/>
            <person name="Morin E."/>
            <person name="Baudet D."/>
            <person name="Noel J."/>
            <person name="Ndikumana S."/>
            <person name="Charron P."/>
            <person name="St-Onge C."/>
            <person name="Giorgi J."/>
            <person name="Grigoriev I.V."/>
            <person name="Roux C."/>
            <person name="Martin F.M."/>
            <person name="Corradi N."/>
        </authorList>
    </citation>
    <scope>NUCLEOTIDE SEQUENCE [LARGE SCALE GENOMIC DNA]</scope>
    <source>
        <strain evidence="4 5">A1</strain>
    </source>
</reference>
<organism evidence="4 5">
    <name type="scientific">Rhizophagus irregularis</name>
    <dbReference type="NCBI Taxonomy" id="588596"/>
    <lineage>
        <taxon>Eukaryota</taxon>
        <taxon>Fungi</taxon>
        <taxon>Fungi incertae sedis</taxon>
        <taxon>Mucoromycota</taxon>
        <taxon>Glomeromycotina</taxon>
        <taxon>Glomeromycetes</taxon>
        <taxon>Glomerales</taxon>
        <taxon>Glomeraceae</taxon>
        <taxon>Rhizophagus</taxon>
    </lineage>
</organism>
<dbReference type="OrthoDB" id="2440565at2759"/>
<dbReference type="Pfam" id="PF26638">
    <property type="entry name" value="DUF8211"/>
    <property type="match status" value="1"/>
</dbReference>
<dbReference type="Proteomes" id="UP000232688">
    <property type="component" value="Unassembled WGS sequence"/>
</dbReference>
<evidence type="ECO:0000313" key="3">
    <source>
        <dbReference type="EMBL" id="PKC01583.1"/>
    </source>
</evidence>
<dbReference type="EMBL" id="LLXH01000889">
    <property type="protein sequence ID" value="PKC62186.1"/>
    <property type="molecule type" value="Genomic_DNA"/>
</dbReference>
<proteinExistence type="predicted"/>
<evidence type="ECO:0000313" key="6">
    <source>
        <dbReference type="Proteomes" id="UP000232722"/>
    </source>
</evidence>
<reference evidence="4 5" key="4">
    <citation type="submission" date="2017-10" db="EMBL/GenBank/DDBJ databases">
        <title>Genome analyses suggest a sexual origin of heterokaryosis in a supposedly ancient asexual fungus.</title>
        <authorList>
            <person name="Corradi N."/>
            <person name="Sedzielewska K."/>
            <person name="Noel J."/>
            <person name="Charron P."/>
            <person name="Farinelli L."/>
            <person name="Marton T."/>
            <person name="Kruger M."/>
            <person name="Pelin A."/>
            <person name="Brachmann A."/>
            <person name="Corradi N."/>
        </authorList>
    </citation>
    <scope>NUCLEOTIDE SEQUENCE [LARGE SCALE GENOMIC DNA]</scope>
    <source>
        <strain evidence="4 5">A1</strain>
    </source>
</reference>
<feature type="domain" description="DUF8211" evidence="2">
    <location>
        <begin position="267"/>
        <end position="381"/>
    </location>
</feature>
<protein>
    <recommendedName>
        <fullName evidence="2">DUF8211 domain-containing protein</fullName>
    </recommendedName>
</protein>
<dbReference type="VEuPathDB" id="FungiDB:RhiirFUN_013839"/>
<reference evidence="3 6" key="1">
    <citation type="submission" date="2016-04" db="EMBL/GenBank/DDBJ databases">
        <title>Genome analyses suggest a sexual origin of heterokaryosis in a supposedly ancient asexual fungus.</title>
        <authorList>
            <person name="Ropars J."/>
            <person name="Sedzielewska K."/>
            <person name="Noel J."/>
            <person name="Charron P."/>
            <person name="Farinelli L."/>
            <person name="Marton T."/>
            <person name="Kruger M."/>
            <person name="Pelin A."/>
            <person name="Brachmann A."/>
            <person name="Corradi N."/>
        </authorList>
    </citation>
    <scope>NUCLEOTIDE SEQUENCE [LARGE SCALE GENOMIC DNA]</scope>
    <source>
        <strain evidence="3 6">A5</strain>
    </source>
</reference>
<comment type="caution">
    <text evidence="4">The sequence shown here is derived from an EMBL/GenBank/DDBJ whole genome shotgun (WGS) entry which is preliminary data.</text>
</comment>
<accession>A0A2I1FBL7</accession>
<dbReference type="AlphaFoldDB" id="A0A2I1FBL7"/>
<dbReference type="VEuPathDB" id="FungiDB:RhiirA1_538680"/>
<evidence type="ECO:0000313" key="5">
    <source>
        <dbReference type="Proteomes" id="UP000232688"/>
    </source>
</evidence>
<sequence>MSYLPRADDFVPRPGYDYTPVGPEDFIFNHNTTNSLSPTEDNLSDTPPLSENLEVIRPSPSFYKKQNYIFSTKYEKFHVTPNHRAGYNKIYNFRRSKSFFFELVDHLPNTNQLQLKIYTNDYHMSSDPINHNSTSQLPNFKFQISKQLTHFFSTQKVIPRRFQEKFFRLIRKKLLERLDFIVSRAQKNDENNHMTKTFFNFSYKKYRFYFGIYLPCNHSHTVDPLSNTAVACLTPAPFTMSFHHHACITHHKKLILYFTSKDNKIPDVSISFTTTYRAYNSNIVAKKGLDFIYGKVYRNFRRTPSSSTKVRKRQEARFDASIRHTFHNANLQIDAPMDDKLRAAQHHMLLFQENQQFSKPIKHLRYKKKFIIPKQDDYTFLLPFSETNTIPIVATSDFSHIDSSVVSPPFGNSTPPPSVIDIFENVPLHYILLIPEEPFYEGGLHNQPSRNRIRKHNLKPLTVGSHAWLAHMKEIYDIHIEDTKYELDKIDAGI</sequence>
<gene>
    <name evidence="4" type="ORF">RhiirA1_538680</name>
    <name evidence="3" type="ORF">RhiirA5_426486</name>
</gene>
<evidence type="ECO:0000313" key="4">
    <source>
        <dbReference type="EMBL" id="PKC62186.1"/>
    </source>
</evidence>
<evidence type="ECO:0000256" key="1">
    <source>
        <dbReference type="SAM" id="MobiDB-lite"/>
    </source>
</evidence>
<reference evidence="3 6" key="2">
    <citation type="submission" date="2017-09" db="EMBL/GenBank/DDBJ databases">
        <title>Extensive intraspecific genome diversity in a model arbuscular mycorrhizal fungus.</title>
        <authorList>
            <person name="Chen E.C."/>
            <person name="Morin E."/>
            <person name="Beaudet D."/>
            <person name="Noel J."/>
            <person name="Ndikumana S."/>
            <person name="Charron P."/>
            <person name="St-Onge C."/>
            <person name="Giorgi J."/>
            <person name="Grigoriev I.V."/>
            <person name="Roux C."/>
            <person name="Martin F.M."/>
            <person name="Corradi N."/>
        </authorList>
    </citation>
    <scope>NUCLEOTIDE SEQUENCE [LARGE SCALE GENOMIC DNA]</scope>
    <source>
        <strain evidence="3 6">A5</strain>
    </source>
</reference>
<feature type="region of interest" description="Disordered" evidence="1">
    <location>
        <begin position="31"/>
        <end position="50"/>
    </location>
</feature>
<dbReference type="EMBL" id="LLXJ01001570">
    <property type="protein sequence ID" value="PKC01583.1"/>
    <property type="molecule type" value="Genomic_DNA"/>
</dbReference>
<dbReference type="VEuPathDB" id="FungiDB:FUN_009780"/>
<name>A0A2I1FBL7_9GLOM</name>